<evidence type="ECO:0000256" key="7">
    <source>
        <dbReference type="ARBA" id="ARBA00023237"/>
    </source>
</evidence>
<evidence type="ECO:0000313" key="10">
    <source>
        <dbReference type="Proteomes" id="UP000478417"/>
    </source>
</evidence>
<evidence type="ECO:0000256" key="8">
    <source>
        <dbReference type="SAM" id="SignalP"/>
    </source>
</evidence>
<dbReference type="Pfam" id="PF02321">
    <property type="entry name" value="OEP"/>
    <property type="match status" value="2"/>
</dbReference>
<evidence type="ECO:0000256" key="3">
    <source>
        <dbReference type="ARBA" id="ARBA00022448"/>
    </source>
</evidence>
<evidence type="ECO:0000256" key="1">
    <source>
        <dbReference type="ARBA" id="ARBA00004442"/>
    </source>
</evidence>
<keyword evidence="8" id="KW-0732">Signal</keyword>
<keyword evidence="7" id="KW-0998">Cell outer membrane</keyword>
<organism evidence="9 10">
    <name type="scientific">Oceanipulchritudo coccoides</name>
    <dbReference type="NCBI Taxonomy" id="2706888"/>
    <lineage>
        <taxon>Bacteria</taxon>
        <taxon>Pseudomonadati</taxon>
        <taxon>Verrucomicrobiota</taxon>
        <taxon>Opitutia</taxon>
        <taxon>Puniceicoccales</taxon>
        <taxon>Oceanipulchritudinaceae</taxon>
        <taxon>Oceanipulchritudo</taxon>
    </lineage>
</organism>
<protein>
    <submittedName>
        <fullName evidence="9">TolC family protein</fullName>
    </submittedName>
</protein>
<feature type="signal peptide" evidence="8">
    <location>
        <begin position="1"/>
        <end position="21"/>
    </location>
</feature>
<evidence type="ECO:0000313" key="9">
    <source>
        <dbReference type="EMBL" id="NDV61987.1"/>
    </source>
</evidence>
<dbReference type="RefSeq" id="WP_163963483.1">
    <property type="nucleotide sequence ID" value="NZ_JAAGNX010000002.1"/>
</dbReference>
<keyword evidence="5" id="KW-0812">Transmembrane</keyword>
<proteinExistence type="inferred from homology"/>
<dbReference type="InterPro" id="IPR051906">
    <property type="entry name" value="TolC-like"/>
</dbReference>
<dbReference type="GO" id="GO:0009279">
    <property type="term" value="C:cell outer membrane"/>
    <property type="evidence" value="ECO:0007669"/>
    <property type="project" value="UniProtKB-SubCell"/>
</dbReference>
<dbReference type="EMBL" id="JAAGNX010000002">
    <property type="protein sequence ID" value="NDV61987.1"/>
    <property type="molecule type" value="Genomic_DNA"/>
</dbReference>
<dbReference type="PANTHER" id="PTHR30026">
    <property type="entry name" value="OUTER MEMBRANE PROTEIN TOLC"/>
    <property type="match status" value="1"/>
</dbReference>
<keyword evidence="6" id="KW-0472">Membrane</keyword>
<dbReference type="InterPro" id="IPR003423">
    <property type="entry name" value="OMP_efflux"/>
</dbReference>
<reference evidence="9 10" key="1">
    <citation type="submission" date="2020-02" db="EMBL/GenBank/DDBJ databases">
        <title>Albibacoteraceae fam. nov., the first described family within the subdivision 4 Verrucomicrobia.</title>
        <authorList>
            <person name="Xi F."/>
        </authorList>
    </citation>
    <scope>NUCLEOTIDE SEQUENCE [LARGE SCALE GENOMIC DNA]</scope>
    <source>
        <strain evidence="9 10">CK1056</strain>
    </source>
</reference>
<evidence type="ECO:0000256" key="5">
    <source>
        <dbReference type="ARBA" id="ARBA00022692"/>
    </source>
</evidence>
<keyword evidence="10" id="KW-1185">Reference proteome</keyword>
<accession>A0A6B2M1M9</accession>
<keyword evidence="3" id="KW-0813">Transport</keyword>
<dbReference type="GO" id="GO:1990281">
    <property type="term" value="C:efflux pump complex"/>
    <property type="evidence" value="ECO:0007669"/>
    <property type="project" value="TreeGrafter"/>
</dbReference>
<dbReference type="GO" id="GO:0015562">
    <property type="term" value="F:efflux transmembrane transporter activity"/>
    <property type="evidence" value="ECO:0007669"/>
    <property type="project" value="InterPro"/>
</dbReference>
<keyword evidence="4" id="KW-1134">Transmembrane beta strand</keyword>
<dbReference type="GO" id="GO:0015288">
    <property type="term" value="F:porin activity"/>
    <property type="evidence" value="ECO:0007669"/>
    <property type="project" value="TreeGrafter"/>
</dbReference>
<dbReference type="PANTHER" id="PTHR30026:SF23">
    <property type="entry name" value="TO APRF-PUTATIVE OUTER MEMBRANE EFFLUX PROTEIN OR SECRETED ALKALINE PHOSPHATASE-RELATED"/>
    <property type="match status" value="1"/>
</dbReference>
<dbReference type="Gene3D" id="1.20.1600.10">
    <property type="entry name" value="Outer membrane efflux proteins (OEP)"/>
    <property type="match status" value="1"/>
</dbReference>
<comment type="similarity">
    <text evidence="2">Belongs to the outer membrane factor (OMF) (TC 1.B.17) family.</text>
</comment>
<comment type="subcellular location">
    <subcellularLocation>
        <location evidence="1">Cell outer membrane</location>
    </subcellularLocation>
</comment>
<gene>
    <name evidence="9" type="ORF">G0Q06_05950</name>
</gene>
<dbReference type="SUPFAM" id="SSF56954">
    <property type="entry name" value="Outer membrane efflux proteins (OEP)"/>
    <property type="match status" value="1"/>
</dbReference>
<dbReference type="AlphaFoldDB" id="A0A6B2M1M9"/>
<dbReference type="Proteomes" id="UP000478417">
    <property type="component" value="Unassembled WGS sequence"/>
</dbReference>
<evidence type="ECO:0000256" key="4">
    <source>
        <dbReference type="ARBA" id="ARBA00022452"/>
    </source>
</evidence>
<evidence type="ECO:0000256" key="2">
    <source>
        <dbReference type="ARBA" id="ARBA00007613"/>
    </source>
</evidence>
<evidence type="ECO:0000256" key="6">
    <source>
        <dbReference type="ARBA" id="ARBA00023136"/>
    </source>
</evidence>
<feature type="chain" id="PRO_5025332562" evidence="8">
    <location>
        <begin position="22"/>
        <end position="487"/>
    </location>
</feature>
<name>A0A6B2M1M9_9BACT</name>
<comment type="caution">
    <text evidence="9">The sequence shown here is derived from an EMBL/GenBank/DDBJ whole genome shotgun (WGS) entry which is preliminary data.</text>
</comment>
<sequence length="487" mass="54257">MNRYNISIITAFLATAPLLSAETLQLTMEEAIAQALERNFAIRVERFEPAIARQQSRAASGIFDPVIESEYFYQEESLAGFDASDESASARFGVGSLLPWGMEWEAAIEASDRSTPFDPFTGTVSDSVSSFAGITVTQPILRNFGLDGTYSTLRIAREAANGSWEGFRARVMDTVESTISAYQTMYFAQQNLRIAERNRDLALQLLEDNRRRVETGVMAPLDIVQAESEAALREVSVISSEAFLQQAENALKGLVWDNPATILELDLEIAPPKEPDFFKPELGRDFQLALQNLPEYLAAESGLNIRELELRQFRRNALPQLDIVGSIGRLGIDQTLSDSLDQSLNDGETRYTIGAVFSFPFPNRSRSAEKVQAYLKRNQADLQLVQLEQSIRIQLDDAATQLEADWARIGAARKARELSEKSLEAEEKKLRAGTSSTFVVLRLQGDLAVAEIREINALTDYAISAARYNRVRGSILDVYSIQLDEEK</sequence>